<gene>
    <name evidence="11" type="ORF">IAA93_07040</name>
</gene>
<feature type="binding site" evidence="8">
    <location>
        <position position="496"/>
    </location>
    <ligand>
        <name>Mn(2+)</name>
        <dbReference type="ChEBI" id="CHEBI:29035"/>
    </ligand>
</feature>
<feature type="transmembrane region" description="Helical" evidence="9">
    <location>
        <begin position="12"/>
        <end position="34"/>
    </location>
</feature>
<evidence type="ECO:0000313" key="12">
    <source>
        <dbReference type="Proteomes" id="UP000787625"/>
    </source>
</evidence>
<evidence type="ECO:0000256" key="6">
    <source>
        <dbReference type="PIRSR" id="PIRSR005091-1"/>
    </source>
</evidence>
<feature type="domain" description="Sulfatase N-terminal" evidence="10">
    <location>
        <begin position="274"/>
        <end position="548"/>
    </location>
</feature>
<evidence type="ECO:0000313" key="11">
    <source>
        <dbReference type="EMBL" id="HJD53460.1"/>
    </source>
</evidence>
<sequence length="652" mass="72774">MDRRELSGYAKPLTAVICNTVLSYAAFMLCRLAFMAENWKYFADDMTAGLMMSVLKGGLVFDTSAIAYTNILYMVLALLPLHLKDNRTYAAVTKWTFVVPNSAAIIINLADSVYFQYTNRRTTTTVFKEFSNEGNLGSIFLDEMLSHWYLVLLAAVMILGLCKLYRGYRTRAHYRLIPYYASQLLSLGIAVVLTIAGMRGGFTTAVRPITVSNANQYVSRPIETALVLNTPFSLYRTIGKDVFAVPSYYDSRTALEQAYTPLHHASDTAAFTPRNVVVLILESFGSEYSALRNPDKGSAYGYTPFLDSLSTAGLTFKHSFANGRKSIDGMPSVLSGIPMFVEPFFLTPASLNRVSGIAGELGKKGYRTAFFHGADNGSMGFEAFARATGFTEYYGRDEYGDDKDFDGTWAIWDRPFFRYFAEMLDTLPQPFAAGLFSASSHHPFRLPAGDEGRYKEGTLPIHRCIMYTDDALRGFFATARTMDWYANTLFVITADHTSQSDTPRYLTDAGVFEVPIVFYCPSDTTLRGCRDAIAQQTDIMPTVLGYLHYDNPYVAFGCDLLRTADDETWAVNYINGIYQYFKGRLMLQFDGTRSVALYDFAADPMLRHDLLGQMPDEAAAMEARLKAIIQQYMERMTADALTAGGTADDTAR</sequence>
<accession>A0A9D2UJA5</accession>
<dbReference type="CDD" id="cd16015">
    <property type="entry name" value="LTA_synthase"/>
    <property type="match status" value="1"/>
</dbReference>
<evidence type="ECO:0000256" key="5">
    <source>
        <dbReference type="ARBA" id="ARBA00023136"/>
    </source>
</evidence>
<keyword evidence="11" id="KW-0378">Hydrolase</keyword>
<evidence type="ECO:0000256" key="3">
    <source>
        <dbReference type="ARBA" id="ARBA00022692"/>
    </source>
</evidence>
<dbReference type="GO" id="GO:0016787">
    <property type="term" value="F:hydrolase activity"/>
    <property type="evidence" value="ECO:0007669"/>
    <property type="project" value="UniProtKB-KW"/>
</dbReference>
<keyword evidence="5 9" id="KW-0472">Membrane</keyword>
<evidence type="ECO:0000256" key="7">
    <source>
        <dbReference type="PIRSR" id="PIRSR005091-2"/>
    </source>
</evidence>
<evidence type="ECO:0000256" key="1">
    <source>
        <dbReference type="ARBA" id="ARBA00004651"/>
    </source>
</evidence>
<name>A0A9D2UJA5_9BACT</name>
<keyword evidence="7" id="KW-0464">Manganese</keyword>
<dbReference type="PANTHER" id="PTHR47371:SF3">
    <property type="entry name" value="PHOSPHOGLYCEROL TRANSFERASE I"/>
    <property type="match status" value="1"/>
</dbReference>
<reference evidence="11" key="1">
    <citation type="journal article" date="2021" name="PeerJ">
        <title>Extensive microbial diversity within the chicken gut microbiome revealed by metagenomics and culture.</title>
        <authorList>
            <person name="Gilroy R."/>
            <person name="Ravi A."/>
            <person name="Getino M."/>
            <person name="Pursley I."/>
            <person name="Horton D.L."/>
            <person name="Alikhan N.F."/>
            <person name="Baker D."/>
            <person name="Gharbi K."/>
            <person name="Hall N."/>
            <person name="Watson M."/>
            <person name="Adriaenssens E.M."/>
            <person name="Foster-Nyarko E."/>
            <person name="Jarju S."/>
            <person name="Secka A."/>
            <person name="Antonio M."/>
            <person name="Oren A."/>
            <person name="Chaudhuri R.R."/>
            <person name="La Ragione R."/>
            <person name="Hildebrand F."/>
            <person name="Pallen M.J."/>
        </authorList>
    </citation>
    <scope>NUCLEOTIDE SEQUENCE</scope>
    <source>
        <strain evidence="11">MalCec1-1739</strain>
    </source>
</reference>
<feature type="transmembrane region" description="Helical" evidence="9">
    <location>
        <begin position="177"/>
        <end position="198"/>
    </location>
</feature>
<dbReference type="PANTHER" id="PTHR47371">
    <property type="entry name" value="LIPOTEICHOIC ACID SYNTHASE"/>
    <property type="match status" value="1"/>
</dbReference>
<reference evidence="11" key="2">
    <citation type="submission" date="2021-04" db="EMBL/GenBank/DDBJ databases">
        <authorList>
            <person name="Gilroy R."/>
        </authorList>
    </citation>
    <scope>NUCLEOTIDE SEQUENCE</scope>
    <source>
        <strain evidence="11">MalCec1-1739</strain>
    </source>
</reference>
<dbReference type="GO" id="GO:0046872">
    <property type="term" value="F:metal ion binding"/>
    <property type="evidence" value="ECO:0007669"/>
    <property type="project" value="UniProtKB-KW"/>
</dbReference>
<evidence type="ECO:0000256" key="8">
    <source>
        <dbReference type="PIRSR" id="PIRSR005091-3"/>
    </source>
</evidence>
<dbReference type="InterPro" id="IPR012160">
    <property type="entry name" value="LtaS-like"/>
</dbReference>
<feature type="binding site" evidence="8">
    <location>
        <position position="495"/>
    </location>
    <ligand>
        <name>Mn(2+)</name>
        <dbReference type="ChEBI" id="CHEBI:29035"/>
    </ligand>
</feature>
<comment type="caution">
    <text evidence="11">The sequence shown here is derived from an EMBL/GenBank/DDBJ whole genome shotgun (WGS) entry which is preliminary data.</text>
</comment>
<dbReference type="GO" id="GO:0005886">
    <property type="term" value="C:plasma membrane"/>
    <property type="evidence" value="ECO:0007669"/>
    <property type="project" value="UniProtKB-SubCell"/>
</dbReference>
<keyword evidence="4 9" id="KW-1133">Transmembrane helix</keyword>
<dbReference type="EMBL" id="DWUP01000164">
    <property type="protein sequence ID" value="HJD53460.1"/>
    <property type="molecule type" value="Genomic_DNA"/>
</dbReference>
<feature type="binding site" evidence="8">
    <location>
        <position position="282"/>
    </location>
    <ligand>
        <name>Mn(2+)</name>
        <dbReference type="ChEBI" id="CHEBI:29035"/>
    </ligand>
</feature>
<feature type="active site" evidence="6">
    <location>
        <position position="326"/>
    </location>
</feature>
<feature type="transmembrane region" description="Helical" evidence="9">
    <location>
        <begin position="95"/>
        <end position="117"/>
    </location>
</feature>
<proteinExistence type="predicted"/>
<feature type="transmembrane region" description="Helical" evidence="9">
    <location>
        <begin position="146"/>
        <end position="165"/>
    </location>
</feature>
<evidence type="ECO:0000256" key="2">
    <source>
        <dbReference type="ARBA" id="ARBA00022475"/>
    </source>
</evidence>
<dbReference type="Gene3D" id="3.40.720.10">
    <property type="entry name" value="Alkaline Phosphatase, subunit A"/>
    <property type="match status" value="1"/>
</dbReference>
<keyword evidence="7" id="KW-0479">Metal-binding</keyword>
<dbReference type="PIRSF" id="PIRSF005091">
    <property type="entry name" value="Mmb_sulf_HI1246"/>
    <property type="match status" value="1"/>
</dbReference>
<feature type="binding site" evidence="7">
    <location>
        <position position="441"/>
    </location>
    <ligand>
        <name>substrate</name>
    </ligand>
</feature>
<evidence type="ECO:0000256" key="4">
    <source>
        <dbReference type="ARBA" id="ARBA00022989"/>
    </source>
</evidence>
<dbReference type="InterPro" id="IPR000917">
    <property type="entry name" value="Sulfatase_N"/>
</dbReference>
<evidence type="ECO:0000256" key="9">
    <source>
        <dbReference type="SAM" id="Phobius"/>
    </source>
</evidence>
<feature type="transmembrane region" description="Helical" evidence="9">
    <location>
        <begin position="65"/>
        <end position="83"/>
    </location>
</feature>
<keyword evidence="2" id="KW-1003">Cell membrane</keyword>
<dbReference type="Proteomes" id="UP000787625">
    <property type="component" value="Unassembled WGS sequence"/>
</dbReference>
<organism evidence="11 12">
    <name type="scientific">Candidatus Avibacteroides avistercoris</name>
    <dbReference type="NCBI Taxonomy" id="2840690"/>
    <lineage>
        <taxon>Bacteria</taxon>
        <taxon>Pseudomonadati</taxon>
        <taxon>Bacteroidota</taxon>
        <taxon>Bacteroidia</taxon>
        <taxon>Bacteroidales</taxon>
        <taxon>Bacteroidaceae</taxon>
        <taxon>Bacteroidaceae incertae sedis</taxon>
        <taxon>Candidatus Avibacteroides</taxon>
    </lineage>
</organism>
<dbReference type="InterPro" id="IPR050448">
    <property type="entry name" value="OpgB/LTA_synthase_biosynth"/>
</dbReference>
<dbReference type="AlphaFoldDB" id="A0A9D2UJA5"/>
<keyword evidence="3 9" id="KW-0812">Transmembrane</keyword>
<comment type="subcellular location">
    <subcellularLocation>
        <location evidence="1">Cell membrane</location>
        <topology evidence="1">Multi-pass membrane protein</topology>
    </subcellularLocation>
</comment>
<dbReference type="Pfam" id="PF00884">
    <property type="entry name" value="Sulfatase"/>
    <property type="match status" value="1"/>
</dbReference>
<dbReference type="InterPro" id="IPR017850">
    <property type="entry name" value="Alkaline_phosphatase_core_sf"/>
</dbReference>
<protein>
    <submittedName>
        <fullName evidence="11">Sulfatase-like hydrolase/transferase</fullName>
    </submittedName>
</protein>
<evidence type="ECO:0000259" key="10">
    <source>
        <dbReference type="Pfam" id="PF00884"/>
    </source>
</evidence>
<dbReference type="SUPFAM" id="SSF53649">
    <property type="entry name" value="Alkaline phosphatase-like"/>
    <property type="match status" value="1"/>
</dbReference>